<dbReference type="GO" id="GO:0045296">
    <property type="term" value="F:cadherin binding"/>
    <property type="evidence" value="ECO:0007669"/>
    <property type="project" value="TreeGrafter"/>
</dbReference>
<dbReference type="EMBL" id="QBIY01013002">
    <property type="protein sequence ID" value="RXN13097.1"/>
    <property type="molecule type" value="Genomic_DNA"/>
</dbReference>
<dbReference type="GO" id="GO:0016477">
    <property type="term" value="P:cell migration"/>
    <property type="evidence" value="ECO:0007669"/>
    <property type="project" value="TreeGrafter"/>
</dbReference>
<evidence type="ECO:0000256" key="5">
    <source>
        <dbReference type="PROSITE-ProRule" id="PRU00043"/>
    </source>
</evidence>
<gene>
    <name evidence="7" type="ORF">ROHU_009858</name>
</gene>
<keyword evidence="3 5" id="KW-0106">Calcium</keyword>
<evidence type="ECO:0000259" key="6">
    <source>
        <dbReference type="PROSITE" id="PS50268"/>
    </source>
</evidence>
<evidence type="ECO:0000313" key="7">
    <source>
        <dbReference type="EMBL" id="RXN13097.1"/>
    </source>
</evidence>
<evidence type="ECO:0000256" key="4">
    <source>
        <dbReference type="ARBA" id="ARBA00023136"/>
    </source>
</evidence>
<keyword evidence="8" id="KW-1185">Reference proteome</keyword>
<dbReference type="PANTHER" id="PTHR24027">
    <property type="entry name" value="CADHERIN-23"/>
    <property type="match status" value="1"/>
</dbReference>
<keyword evidence="2" id="KW-0677">Repeat</keyword>
<comment type="caution">
    <text evidence="7">The sequence shown here is derived from an EMBL/GenBank/DDBJ whole genome shotgun (WGS) entry which is preliminary data.</text>
</comment>
<evidence type="ECO:0000256" key="2">
    <source>
        <dbReference type="ARBA" id="ARBA00022737"/>
    </source>
</evidence>
<protein>
    <submittedName>
        <fullName evidence="7">Cadherin-related tumor suppressor-like protein</fullName>
    </submittedName>
</protein>
<dbReference type="PRINTS" id="PR00205">
    <property type="entry name" value="CADHERIN"/>
</dbReference>
<keyword evidence="4" id="KW-0472">Membrane</keyword>
<comment type="subcellular location">
    <subcellularLocation>
        <location evidence="1">Membrane</location>
    </subcellularLocation>
</comment>
<dbReference type="SUPFAM" id="SSF49313">
    <property type="entry name" value="Cadherin-like"/>
    <property type="match status" value="2"/>
</dbReference>
<reference evidence="7 8" key="1">
    <citation type="submission" date="2018-03" db="EMBL/GenBank/DDBJ databases">
        <title>Draft genome sequence of Rohu Carp (Labeo rohita).</title>
        <authorList>
            <person name="Das P."/>
            <person name="Kushwaha B."/>
            <person name="Joshi C.G."/>
            <person name="Kumar D."/>
            <person name="Nagpure N.S."/>
            <person name="Sahoo L."/>
            <person name="Das S.P."/>
            <person name="Bit A."/>
            <person name="Patnaik S."/>
            <person name="Meher P.K."/>
            <person name="Jayasankar P."/>
            <person name="Koringa P.G."/>
            <person name="Patel N.V."/>
            <person name="Hinsu A.T."/>
            <person name="Kumar R."/>
            <person name="Pandey M."/>
            <person name="Agarwal S."/>
            <person name="Srivastava S."/>
            <person name="Singh M."/>
            <person name="Iquebal M.A."/>
            <person name="Jaiswal S."/>
            <person name="Angadi U.B."/>
            <person name="Kumar N."/>
            <person name="Raza M."/>
            <person name="Shah T.M."/>
            <person name="Rai A."/>
            <person name="Jena J.K."/>
        </authorList>
    </citation>
    <scope>NUCLEOTIDE SEQUENCE [LARGE SCALE GENOMIC DNA]</scope>
    <source>
        <strain evidence="7">DASCIFA01</strain>
        <tissue evidence="7">Testis</tissue>
    </source>
</reference>
<dbReference type="GO" id="GO:0009653">
    <property type="term" value="P:anatomical structure morphogenesis"/>
    <property type="evidence" value="ECO:0007669"/>
    <property type="project" value="UniProtKB-ARBA"/>
</dbReference>
<dbReference type="PANTHER" id="PTHR24027:SF438">
    <property type="entry name" value="CADHERIN 23"/>
    <property type="match status" value="1"/>
</dbReference>
<dbReference type="GO" id="GO:0008013">
    <property type="term" value="F:beta-catenin binding"/>
    <property type="evidence" value="ECO:0007669"/>
    <property type="project" value="TreeGrafter"/>
</dbReference>
<dbReference type="InterPro" id="IPR015919">
    <property type="entry name" value="Cadherin-like_sf"/>
</dbReference>
<dbReference type="Gene3D" id="2.60.40.60">
    <property type="entry name" value="Cadherins"/>
    <property type="match status" value="2"/>
</dbReference>
<dbReference type="GO" id="GO:0005509">
    <property type="term" value="F:calcium ion binding"/>
    <property type="evidence" value="ECO:0007669"/>
    <property type="project" value="UniProtKB-UniRule"/>
</dbReference>
<evidence type="ECO:0000256" key="1">
    <source>
        <dbReference type="ARBA" id="ARBA00004370"/>
    </source>
</evidence>
<dbReference type="Pfam" id="PF00028">
    <property type="entry name" value="Cadherin"/>
    <property type="match status" value="1"/>
</dbReference>
<dbReference type="InterPro" id="IPR020894">
    <property type="entry name" value="Cadherin_CS"/>
</dbReference>
<dbReference type="InterPro" id="IPR002126">
    <property type="entry name" value="Cadherin-like_dom"/>
</dbReference>
<dbReference type="GO" id="GO:0007156">
    <property type="term" value="P:homophilic cell adhesion via plasma membrane adhesion molecules"/>
    <property type="evidence" value="ECO:0007669"/>
    <property type="project" value="InterPro"/>
</dbReference>
<dbReference type="InterPro" id="IPR039808">
    <property type="entry name" value="Cadherin"/>
</dbReference>
<sequence>MDLGVIEVITNISPDVRLVLEPYMSSIVMKYVELVYSDGDSIAIVRTIKPLDAEEIKMGADAFYYFVSCVRGPKNARVLYVLDVNDNSPIFQSKSYSATVSEAMAVGSNVLSVTARDADVYMDNKRITYSILDIEGLSDTATVTITVEGYPYFDHSLYKASIEKNKVGHISDVTPEAIKVHEDNRSINKPVVYSITTVVPNEYQNSFEIDQNNGVISVTTALDREETEQIAVFIQAESVYVDTHYLPSLQFLLSVLHKQRLTDRPLLPVLVLTHPPTSPPQVYPVQHKVTAVYWVFADIHATLGSTLTSIYLTILCKANYVNQYGYAKVLDPLLRDLKSFEDEGGFVESFSASHFCRFCIGERSQIQEHEKEISLQELNHSIRCFPYKWSDKRNCPQPIAPNFNLRKTVGGNTQENWCLLRMMPLMIGDKVPEDEPAWEVLMTLKDVVELVMAPLHTDETIGYMQSKISEHRYRYFEVFPEEKVRPKLHFLEHYPWLTTVYGPLVHFWTMRFEAKHRFFKRIVRQTGCFRNILMTMARKHQSMIAYHTNNCNDQRPALSVSQRTLVAVDVLKDGIKESFARKFPGEEFVNMTNKATILGTDYNIGMMLPFGSTGGLPDFGEIQQIIIVRETPVFVLKLLSGWYCEHLRSFKVEPTGETEILKHSELKETYPLAAYNTADGRMVTLKHFICTSERILKQTYAMPFQVPEFSRDIELILAEANNSYDATGRHFMDASVKSAIMQELAKTQNIEKKRDAVVCCLINYLGERQEDLFHDSQECVDYTDKTMKVIVKHNVMAEEDSSDLSIVIEGNQVMEGCGSRTKACIMLMGLIYAINIEYPKELKNTFEAFQKLFLEIVGAKLLKKVHSLKNKLMQ</sequence>
<dbReference type="PROSITE" id="PS00232">
    <property type="entry name" value="CADHERIN_1"/>
    <property type="match status" value="1"/>
</dbReference>
<organism evidence="7 8">
    <name type="scientific">Labeo rohita</name>
    <name type="common">Indian major carp</name>
    <name type="synonym">Cyprinus rohita</name>
    <dbReference type="NCBI Taxonomy" id="84645"/>
    <lineage>
        <taxon>Eukaryota</taxon>
        <taxon>Metazoa</taxon>
        <taxon>Chordata</taxon>
        <taxon>Craniata</taxon>
        <taxon>Vertebrata</taxon>
        <taxon>Euteleostomi</taxon>
        <taxon>Actinopterygii</taxon>
        <taxon>Neopterygii</taxon>
        <taxon>Teleostei</taxon>
        <taxon>Ostariophysi</taxon>
        <taxon>Cypriniformes</taxon>
        <taxon>Cyprinidae</taxon>
        <taxon>Labeoninae</taxon>
        <taxon>Labeonini</taxon>
        <taxon>Labeo</taxon>
    </lineage>
</organism>
<evidence type="ECO:0000256" key="3">
    <source>
        <dbReference type="ARBA" id="ARBA00022837"/>
    </source>
</evidence>
<dbReference type="GO" id="GO:0016342">
    <property type="term" value="C:catenin complex"/>
    <property type="evidence" value="ECO:0007669"/>
    <property type="project" value="TreeGrafter"/>
</dbReference>
<dbReference type="CDD" id="cd11304">
    <property type="entry name" value="Cadherin_repeat"/>
    <property type="match status" value="1"/>
</dbReference>
<proteinExistence type="predicted"/>
<dbReference type="AlphaFoldDB" id="A0A498M7D3"/>
<dbReference type="Proteomes" id="UP000290572">
    <property type="component" value="Unassembled WGS sequence"/>
</dbReference>
<dbReference type="PROSITE" id="PS50268">
    <property type="entry name" value="CADHERIN_2"/>
    <property type="match status" value="1"/>
</dbReference>
<accession>A0A498M7D3</accession>
<name>A0A498M7D3_LABRO</name>
<feature type="domain" description="Cadherin" evidence="6">
    <location>
        <begin position="92"/>
        <end position="267"/>
    </location>
</feature>
<evidence type="ECO:0000313" key="8">
    <source>
        <dbReference type="Proteomes" id="UP000290572"/>
    </source>
</evidence>